<comment type="caution">
    <text evidence="1">The sequence shown here is derived from an EMBL/GenBank/DDBJ whole genome shotgun (WGS) entry which is preliminary data.</text>
</comment>
<proteinExistence type="predicted"/>
<evidence type="ECO:0000313" key="1">
    <source>
        <dbReference type="EMBL" id="RRT47016.1"/>
    </source>
</evidence>
<dbReference type="EMBL" id="AMZH03014806">
    <property type="protein sequence ID" value="RRT47016.1"/>
    <property type="molecule type" value="Genomic_DNA"/>
</dbReference>
<protein>
    <submittedName>
        <fullName evidence="1">Uncharacterized protein</fullName>
    </submittedName>
</protein>
<name>A0A426Y5J0_ENSVE</name>
<accession>A0A426Y5J0</accession>
<dbReference type="AlphaFoldDB" id="A0A426Y5J0"/>
<reference evidence="1 2" key="1">
    <citation type="journal article" date="2014" name="Agronomy (Basel)">
        <title>A Draft Genome Sequence for Ensete ventricosum, the Drought-Tolerant Tree Against Hunger.</title>
        <authorList>
            <person name="Harrison J."/>
            <person name="Moore K.A."/>
            <person name="Paszkiewicz K."/>
            <person name="Jones T."/>
            <person name="Grant M."/>
            <person name="Ambacheew D."/>
            <person name="Muzemil S."/>
            <person name="Studholme D.J."/>
        </authorList>
    </citation>
    <scope>NUCLEOTIDE SEQUENCE [LARGE SCALE GENOMIC DNA]</scope>
</reference>
<gene>
    <name evidence="1" type="ORF">B296_00011269</name>
</gene>
<organism evidence="1 2">
    <name type="scientific">Ensete ventricosum</name>
    <name type="common">Abyssinian banana</name>
    <name type="synonym">Musa ensete</name>
    <dbReference type="NCBI Taxonomy" id="4639"/>
    <lineage>
        <taxon>Eukaryota</taxon>
        <taxon>Viridiplantae</taxon>
        <taxon>Streptophyta</taxon>
        <taxon>Embryophyta</taxon>
        <taxon>Tracheophyta</taxon>
        <taxon>Spermatophyta</taxon>
        <taxon>Magnoliopsida</taxon>
        <taxon>Liliopsida</taxon>
        <taxon>Zingiberales</taxon>
        <taxon>Musaceae</taxon>
        <taxon>Ensete</taxon>
    </lineage>
</organism>
<sequence length="114" mass="13110">MLRPGVTQEWVDEGDLPRERTKSRRWRRPYDVELDCFSAHIRLREPGKSEDNAESATMLQKQIYQSRRKRCKCKAMDSRAMGLATPWYRRGGTSVESSIPCSHGGRVLVIKGAE</sequence>
<dbReference type="Proteomes" id="UP000287651">
    <property type="component" value="Unassembled WGS sequence"/>
</dbReference>
<evidence type="ECO:0000313" key="2">
    <source>
        <dbReference type="Proteomes" id="UP000287651"/>
    </source>
</evidence>